<dbReference type="Pfam" id="PF23282">
    <property type="entry name" value="WHD_ROQ1"/>
    <property type="match status" value="1"/>
</dbReference>
<dbReference type="STRING" id="3218.A0A2K1ID50"/>
<evidence type="ECO:0000313" key="8">
    <source>
        <dbReference type="Proteomes" id="UP000006727"/>
    </source>
</evidence>
<keyword evidence="8" id="KW-1185">Reference proteome</keyword>
<evidence type="ECO:0000256" key="2">
    <source>
        <dbReference type="ARBA" id="ARBA00022737"/>
    </source>
</evidence>
<evidence type="ECO:0000259" key="5">
    <source>
        <dbReference type="PROSITE" id="PS50104"/>
    </source>
</evidence>
<dbReference type="GO" id="GO:0043531">
    <property type="term" value="F:ADP binding"/>
    <property type="evidence" value="ECO:0007669"/>
    <property type="project" value="InterPro"/>
</dbReference>
<dbReference type="PANTHER" id="PTHR11017:SF385">
    <property type="entry name" value="DISEASE RESISTANCE PROTEIN (TIR-NBS-LRR CLASS)-RELATED"/>
    <property type="match status" value="1"/>
</dbReference>
<dbReference type="EnsemblPlants" id="Pp3c26_15380V3.1">
    <property type="protein sequence ID" value="Pp3c26_15380V3.1"/>
    <property type="gene ID" value="Pp3c26_15380"/>
</dbReference>
<organism evidence="6">
    <name type="scientific">Physcomitrium patens</name>
    <name type="common">Spreading-leaved earth moss</name>
    <name type="synonym">Physcomitrella patens</name>
    <dbReference type="NCBI Taxonomy" id="3218"/>
    <lineage>
        <taxon>Eukaryota</taxon>
        <taxon>Viridiplantae</taxon>
        <taxon>Streptophyta</taxon>
        <taxon>Embryophyta</taxon>
        <taxon>Bryophyta</taxon>
        <taxon>Bryophytina</taxon>
        <taxon>Bryopsida</taxon>
        <taxon>Funariidae</taxon>
        <taxon>Funariales</taxon>
        <taxon>Funariaceae</taxon>
        <taxon>Physcomitrium</taxon>
    </lineage>
</organism>
<dbReference type="Gramene" id="Pp3c26_15380V3.1">
    <property type="protein sequence ID" value="Pp3c26_15380V3.1"/>
    <property type="gene ID" value="Pp3c26_15380"/>
</dbReference>
<dbReference type="InterPro" id="IPR011990">
    <property type="entry name" value="TPR-like_helical_dom_sf"/>
</dbReference>
<dbReference type="InterPro" id="IPR035897">
    <property type="entry name" value="Toll_tir_struct_dom_sf"/>
</dbReference>
<feature type="domain" description="TIR" evidence="5">
    <location>
        <begin position="142"/>
        <end position="302"/>
    </location>
</feature>
<dbReference type="InterPro" id="IPR019734">
    <property type="entry name" value="TPR_rpt"/>
</dbReference>
<evidence type="ECO:0000313" key="6">
    <source>
        <dbReference type="EMBL" id="PNR27201.1"/>
    </source>
</evidence>
<evidence type="ECO:0000256" key="3">
    <source>
        <dbReference type="PROSITE-ProRule" id="PRU00339"/>
    </source>
</evidence>
<keyword evidence="4" id="KW-0812">Transmembrane</keyword>
<evidence type="ECO:0000256" key="1">
    <source>
        <dbReference type="ARBA" id="ARBA00022614"/>
    </source>
</evidence>
<dbReference type="PROSITE" id="PS50104">
    <property type="entry name" value="TIR"/>
    <property type="match status" value="1"/>
</dbReference>
<name>A0A2K1ID50_PHYPA</name>
<proteinExistence type="predicted"/>
<dbReference type="Pfam" id="PF23598">
    <property type="entry name" value="LRR_14"/>
    <property type="match status" value="1"/>
</dbReference>
<feature type="transmembrane region" description="Helical" evidence="4">
    <location>
        <begin position="80"/>
        <end position="104"/>
    </location>
</feature>
<keyword evidence="1" id="KW-0433">Leucine-rich repeat</keyword>
<dbReference type="InterPro" id="IPR042197">
    <property type="entry name" value="Apaf_helical"/>
</dbReference>
<reference evidence="7" key="3">
    <citation type="submission" date="2020-12" db="UniProtKB">
        <authorList>
            <consortium name="EnsemblPlants"/>
        </authorList>
    </citation>
    <scope>IDENTIFICATION</scope>
</reference>
<evidence type="ECO:0000256" key="4">
    <source>
        <dbReference type="SAM" id="Phobius"/>
    </source>
</evidence>
<dbReference type="Pfam" id="PF01582">
    <property type="entry name" value="TIR"/>
    <property type="match status" value="1"/>
</dbReference>
<evidence type="ECO:0000313" key="7">
    <source>
        <dbReference type="EnsemblPlants" id="Pp3c26_15380V3.1"/>
    </source>
</evidence>
<dbReference type="Gene3D" id="1.10.8.430">
    <property type="entry name" value="Helical domain of apoptotic protease-activating factors"/>
    <property type="match status" value="1"/>
</dbReference>
<dbReference type="SUPFAM" id="SSF52200">
    <property type="entry name" value="Toll/Interleukin receptor TIR domain"/>
    <property type="match status" value="1"/>
</dbReference>
<dbReference type="PROSITE" id="PS50005">
    <property type="entry name" value="TPR"/>
    <property type="match status" value="1"/>
</dbReference>
<dbReference type="PRINTS" id="PR00364">
    <property type="entry name" value="DISEASERSIST"/>
</dbReference>
<keyword evidence="2" id="KW-0677">Repeat</keyword>
<sequence length="1279" mass="143208">MCPVSGAKGLHHEQSIPPRAHHPIILTEDFDTPQSMTDCTMNLDVNRQNGNSGRGLEELEYSGLAKVAPARTFCRNMSNFWGFTVNVSKAYLLAGLLAIFGVLYRVREDSRPTGCSRGALVASQSCSLELIKEKKNSREGHEDYDVFICYRGACVKVDFVDHLQEALNLTGFKVYVDSKDISEGEVARNCIAHAIRVAPVCVSVLSKAFAESKFCLEELSLMLSSAKVFLPCLYDIAPSDLLMPDTGALKHALQKFKQHHGVQKLALYQAALRRATDVPNWDCEMLNGCCLTIVKRIVSRVQDAVQRKPLGSLCRYEVGLDKREAEVLDMLRIGPAARVIAVLGPGGVGKSTICKALYEHVSHLFTAVSYVEDVKEKSKHPRGLVRMQQQIIHDLCKLNDVHIDNPRHGQALIKEHLRGSVKVLIILDDIDDCMQVENLMLPDALGYGSRGIVATRDKTVVAQLGIHDTYEVRELTELEAVELFFWHAFMQQKPPHSFDKIATEVAVACGRIPLEIIVAGAHLCGEINPSIWGEVLTKLRMILLISDEKVRTQKRLRISYEALPSNEQEIFLDVASVLLGETADTAKRAWNAFGWSMKTLGHLIDKCLVQVDATGKLRMHDLLRDLGRQTSRVELTRLWMPDAEIAVKTNFKSQGLSLLGSKAVFPAQAFALMKDLRILIVEGAAGERFSYFPKNLTMIRWPRMPFYYVPDGIQELDKLAVLNLGSSKIEYLFDESADKTFHVMDAEHLDIDIQEISFSIGRLRSLQELNCRGCDRLERLPENIGALTRLETINLSLCSALRSIPSSIGALTGLSKLDLSNCLQLQCLPESIGQLTHLRELMMDNCDRLKSLPETIGHMVRLRKLHLSGCSAVVYIPSSLGKLSNLQELSLSTKALSNLPNCLESLTGLRHFELFDISSNTNIDFVYCFKYLHELYLSKIEKPSECITELCELKKLFLSLSNDVIKLPDYLVQLSRLRELYLHDCSGLESLPCCINKLSNLRILDLKNCSKLTGLPNNICLMTHLQKLRLKGCRELKCLPEAITDLSEQCRATLSIALRMNSARERKLGNFVRMLAELNLASRVQPCNATIFTERSLAKGLLNDFDGALGDLDTAHHLSPSFSATLMARGRLKYLMGDFHSALADLEAAHILNPNDKGNILSMRRVVKVRLGNCQEVLNELNRCMELYPEDGFYMLERGVLKTYMNQLKGAMLDLNCALKSLGETYEVVKHRAYVEHLLGDDKVARSLACRAKQLRPLGCHEGVTCLAEMPVKFMEYDF</sequence>
<dbReference type="InParanoid" id="A0A2K1ID50"/>
<dbReference type="InterPro" id="IPR044974">
    <property type="entry name" value="Disease_R_plants"/>
</dbReference>
<dbReference type="SUPFAM" id="SSF48452">
    <property type="entry name" value="TPR-like"/>
    <property type="match status" value="1"/>
</dbReference>
<dbReference type="Gene3D" id="3.80.10.10">
    <property type="entry name" value="Ribonuclease Inhibitor"/>
    <property type="match status" value="2"/>
</dbReference>
<protein>
    <recommendedName>
        <fullName evidence="5">TIR domain-containing protein</fullName>
    </recommendedName>
</protein>
<gene>
    <name evidence="6" type="ORF">PHYPA_030682</name>
</gene>
<dbReference type="InterPro" id="IPR032675">
    <property type="entry name" value="LRR_dom_sf"/>
</dbReference>
<dbReference type="GO" id="GO:0006952">
    <property type="term" value="P:defense response"/>
    <property type="evidence" value="ECO:0007669"/>
    <property type="project" value="UniProtKB-KW"/>
</dbReference>
<dbReference type="InterPro" id="IPR027417">
    <property type="entry name" value="P-loop_NTPase"/>
</dbReference>
<dbReference type="InterPro" id="IPR002182">
    <property type="entry name" value="NB-ARC"/>
</dbReference>
<dbReference type="InterPro" id="IPR058192">
    <property type="entry name" value="WHD_ROQ1-like"/>
</dbReference>
<reference evidence="6 8" key="1">
    <citation type="journal article" date="2008" name="Science">
        <title>The Physcomitrella genome reveals evolutionary insights into the conquest of land by plants.</title>
        <authorList>
            <person name="Rensing S."/>
            <person name="Lang D."/>
            <person name="Zimmer A."/>
            <person name="Terry A."/>
            <person name="Salamov A."/>
            <person name="Shapiro H."/>
            <person name="Nishiyama T."/>
            <person name="Perroud P.-F."/>
            <person name="Lindquist E."/>
            <person name="Kamisugi Y."/>
            <person name="Tanahashi T."/>
            <person name="Sakakibara K."/>
            <person name="Fujita T."/>
            <person name="Oishi K."/>
            <person name="Shin-I T."/>
            <person name="Kuroki Y."/>
            <person name="Toyoda A."/>
            <person name="Suzuki Y."/>
            <person name="Hashimoto A."/>
            <person name="Yamaguchi K."/>
            <person name="Sugano A."/>
            <person name="Kohara Y."/>
            <person name="Fujiyama A."/>
            <person name="Anterola A."/>
            <person name="Aoki S."/>
            <person name="Ashton N."/>
            <person name="Barbazuk W.B."/>
            <person name="Barker E."/>
            <person name="Bennetzen J."/>
            <person name="Bezanilla M."/>
            <person name="Blankenship R."/>
            <person name="Cho S.H."/>
            <person name="Dutcher S."/>
            <person name="Estelle M."/>
            <person name="Fawcett J.A."/>
            <person name="Gundlach H."/>
            <person name="Hanada K."/>
            <person name="Heyl A."/>
            <person name="Hicks K.A."/>
            <person name="Hugh J."/>
            <person name="Lohr M."/>
            <person name="Mayer K."/>
            <person name="Melkozernov A."/>
            <person name="Murata T."/>
            <person name="Nelson D."/>
            <person name="Pils B."/>
            <person name="Prigge M."/>
            <person name="Reiss B."/>
            <person name="Renner T."/>
            <person name="Rombauts S."/>
            <person name="Rushton P."/>
            <person name="Sanderfoot A."/>
            <person name="Schween G."/>
            <person name="Shiu S.-H."/>
            <person name="Stueber K."/>
            <person name="Theodoulou F.L."/>
            <person name="Tu H."/>
            <person name="Van de Peer Y."/>
            <person name="Verrier P.J."/>
            <person name="Waters E."/>
            <person name="Wood A."/>
            <person name="Yang L."/>
            <person name="Cove D."/>
            <person name="Cuming A."/>
            <person name="Hasebe M."/>
            <person name="Lucas S."/>
            <person name="Mishler D.B."/>
            <person name="Reski R."/>
            <person name="Grigoriev I."/>
            <person name="Quatrano R.S."/>
            <person name="Boore J.L."/>
        </authorList>
    </citation>
    <scope>NUCLEOTIDE SEQUENCE [LARGE SCALE GENOMIC DNA]</scope>
    <source>
        <strain evidence="7 8">cv. Gransden 2004</strain>
    </source>
</reference>
<dbReference type="SMART" id="SM00255">
    <property type="entry name" value="TIR"/>
    <property type="match status" value="1"/>
</dbReference>
<dbReference type="Gene3D" id="3.40.50.300">
    <property type="entry name" value="P-loop containing nucleotide triphosphate hydrolases"/>
    <property type="match status" value="1"/>
</dbReference>
<keyword evidence="3" id="KW-0802">TPR repeat</keyword>
<dbReference type="PANTHER" id="PTHR11017">
    <property type="entry name" value="LEUCINE-RICH REPEAT-CONTAINING PROTEIN"/>
    <property type="match status" value="1"/>
</dbReference>
<dbReference type="SUPFAM" id="SSF52540">
    <property type="entry name" value="P-loop containing nucleoside triphosphate hydrolases"/>
    <property type="match status" value="1"/>
</dbReference>
<feature type="repeat" description="TPR" evidence="3">
    <location>
        <begin position="1123"/>
        <end position="1156"/>
    </location>
</feature>
<dbReference type="GO" id="GO:0051707">
    <property type="term" value="P:response to other organism"/>
    <property type="evidence" value="ECO:0007669"/>
    <property type="project" value="UniProtKB-ARBA"/>
</dbReference>
<dbReference type="OMA" id="TIWADER"/>
<dbReference type="PaxDb" id="3218-PP1S231_60V6.1"/>
<dbReference type="Pfam" id="PF00931">
    <property type="entry name" value="NB-ARC"/>
    <property type="match status" value="1"/>
</dbReference>
<dbReference type="GO" id="GO:0007165">
    <property type="term" value="P:signal transduction"/>
    <property type="evidence" value="ECO:0007669"/>
    <property type="project" value="InterPro"/>
</dbReference>
<dbReference type="AlphaFoldDB" id="A0A2K1ID50"/>
<dbReference type="InterPro" id="IPR055414">
    <property type="entry name" value="LRR_R13L4/SHOC2-like"/>
</dbReference>
<dbReference type="Gene3D" id="3.40.50.10140">
    <property type="entry name" value="Toll/interleukin-1 receptor homology (TIR) domain"/>
    <property type="match status" value="1"/>
</dbReference>
<dbReference type="Proteomes" id="UP000006727">
    <property type="component" value="Chromosome 26"/>
</dbReference>
<reference evidence="6 8" key="2">
    <citation type="journal article" date="2018" name="Plant J.">
        <title>The Physcomitrella patens chromosome-scale assembly reveals moss genome structure and evolution.</title>
        <authorList>
            <person name="Lang D."/>
            <person name="Ullrich K.K."/>
            <person name="Murat F."/>
            <person name="Fuchs J."/>
            <person name="Jenkins J."/>
            <person name="Haas F.B."/>
            <person name="Piednoel M."/>
            <person name="Gundlach H."/>
            <person name="Van Bel M."/>
            <person name="Meyberg R."/>
            <person name="Vives C."/>
            <person name="Morata J."/>
            <person name="Symeonidi A."/>
            <person name="Hiss M."/>
            <person name="Muchero W."/>
            <person name="Kamisugi Y."/>
            <person name="Saleh O."/>
            <person name="Blanc G."/>
            <person name="Decker E.L."/>
            <person name="van Gessel N."/>
            <person name="Grimwood J."/>
            <person name="Hayes R.D."/>
            <person name="Graham S.W."/>
            <person name="Gunter L.E."/>
            <person name="McDaniel S.F."/>
            <person name="Hoernstein S.N.W."/>
            <person name="Larsson A."/>
            <person name="Li F.W."/>
            <person name="Perroud P.F."/>
            <person name="Phillips J."/>
            <person name="Ranjan P."/>
            <person name="Rokshar D.S."/>
            <person name="Rothfels C.J."/>
            <person name="Schneider L."/>
            <person name="Shu S."/>
            <person name="Stevenson D.W."/>
            <person name="Thummler F."/>
            <person name="Tillich M."/>
            <person name="Villarreal Aguilar J.C."/>
            <person name="Widiez T."/>
            <person name="Wong G.K."/>
            <person name="Wymore A."/>
            <person name="Zhang Y."/>
            <person name="Zimmer A.D."/>
            <person name="Quatrano R.S."/>
            <person name="Mayer K.F.X."/>
            <person name="Goodstein D."/>
            <person name="Casacuberta J.M."/>
            <person name="Vandepoele K."/>
            <person name="Reski R."/>
            <person name="Cuming A.C."/>
            <person name="Tuskan G.A."/>
            <person name="Maumus F."/>
            <person name="Salse J."/>
            <person name="Schmutz J."/>
            <person name="Rensing S.A."/>
        </authorList>
    </citation>
    <scope>NUCLEOTIDE SEQUENCE [LARGE SCALE GENOMIC DNA]</scope>
    <source>
        <strain evidence="7 8">cv. Gransden 2004</strain>
    </source>
</reference>
<keyword evidence="4" id="KW-0472">Membrane</keyword>
<dbReference type="Gene3D" id="1.25.40.10">
    <property type="entry name" value="Tetratricopeptide repeat domain"/>
    <property type="match status" value="1"/>
</dbReference>
<dbReference type="FunCoup" id="A0A2K1ID50">
    <property type="interactions" value="132"/>
</dbReference>
<dbReference type="SMART" id="SM00028">
    <property type="entry name" value="TPR"/>
    <property type="match status" value="2"/>
</dbReference>
<keyword evidence="4" id="KW-1133">Transmembrane helix</keyword>
<dbReference type="InterPro" id="IPR000157">
    <property type="entry name" value="TIR_dom"/>
</dbReference>
<accession>A0A2K1ID50</accession>
<dbReference type="EMBL" id="ABEU02000026">
    <property type="protein sequence ID" value="PNR27201.1"/>
    <property type="molecule type" value="Genomic_DNA"/>
</dbReference>
<dbReference type="SUPFAM" id="SSF52058">
    <property type="entry name" value="L domain-like"/>
    <property type="match status" value="1"/>
</dbReference>